<reference evidence="1 2" key="1">
    <citation type="submission" date="2016-10" db="EMBL/GenBank/DDBJ databases">
        <authorList>
            <person name="de Groot N.N."/>
        </authorList>
    </citation>
    <scope>NUCLEOTIDE SEQUENCE [LARGE SCALE GENOMIC DNA]</scope>
    <source>
        <strain evidence="1 2">Sb05</strain>
    </source>
</reference>
<organism evidence="1 2">
    <name type="scientific">Streptococcus equinus</name>
    <name type="common">Streptococcus bovis</name>
    <dbReference type="NCBI Taxonomy" id="1335"/>
    <lineage>
        <taxon>Bacteria</taxon>
        <taxon>Bacillati</taxon>
        <taxon>Bacillota</taxon>
        <taxon>Bacilli</taxon>
        <taxon>Lactobacillales</taxon>
        <taxon>Streptococcaceae</taxon>
        <taxon>Streptococcus</taxon>
    </lineage>
</organism>
<proteinExistence type="predicted"/>
<evidence type="ECO:0000313" key="2">
    <source>
        <dbReference type="Proteomes" id="UP000182870"/>
    </source>
</evidence>
<dbReference type="AlphaFoldDB" id="A0A1H1ASF1"/>
<protein>
    <submittedName>
        <fullName evidence="1">Uncharacterized protein</fullName>
    </submittedName>
</protein>
<sequence length="252" mass="27704">MTILTTDIFIKQLQHGDIDAWKAVYKGIENSASQVFHNITSGNTFEIGGYLFDVATLVGPAAVGKLKYVDEASNLAKLAKTEEVASTVGKVEDGVKVVDRIKDINNISNYEFNALTNPGPLLNHPATPNRNFYGGRYNVKTTSKDIVLYRAGSCNNPMGQWFTSIPPQSRAQVRIDTAVKDIWKNSDGSYSGQSPIDKVYKIKIPKGTTIYMGPVGSQGGIYQGGLDKLQIFIDSPWNIENIEVLDSWPIIQ</sequence>
<gene>
    <name evidence="1" type="ORF">SAMN05216392_1666</name>
</gene>
<dbReference type="EMBL" id="FNKE01000002">
    <property type="protein sequence ID" value="SDQ42522.1"/>
    <property type="molecule type" value="Genomic_DNA"/>
</dbReference>
<name>A0A1H1ASF1_STREI</name>
<dbReference type="RefSeq" id="WP_200794023.1">
    <property type="nucleotide sequence ID" value="NZ_FNKE01000002.1"/>
</dbReference>
<evidence type="ECO:0000313" key="1">
    <source>
        <dbReference type="EMBL" id="SDQ42522.1"/>
    </source>
</evidence>
<accession>A0A1H1ASF1</accession>
<dbReference type="Proteomes" id="UP000182870">
    <property type="component" value="Unassembled WGS sequence"/>
</dbReference>